<dbReference type="Pfam" id="PF01252">
    <property type="entry name" value="Peptidase_A8"/>
    <property type="match status" value="1"/>
</dbReference>
<keyword evidence="5 7" id="KW-1133">Transmembrane helix</keyword>
<dbReference type="PANTHER" id="PTHR33695:SF1">
    <property type="entry name" value="LIPOPROTEIN SIGNAL PEPTIDASE"/>
    <property type="match status" value="1"/>
</dbReference>
<dbReference type="HAMAP" id="MF_00161">
    <property type="entry name" value="LspA"/>
    <property type="match status" value="1"/>
</dbReference>
<evidence type="ECO:0000256" key="5">
    <source>
        <dbReference type="ARBA" id="ARBA00022989"/>
    </source>
</evidence>
<sequence length="185" mass="20755">MLWHWTVSITSKKITFIKLSNKNHSKRILIFTLASGILALDQISKAWAASHLIPGISQKWIPFLMRLELTTNTGAAFSLLHNSIFTLTVISFIATISLIMLIFTRYISRSWQALAIALLLGGSLGNGLDRWRLGYVVDFLALVPINFPIFNEADISINLAIICFAVDMLVFRGYKNNHDYLLGGK</sequence>
<evidence type="ECO:0000256" key="7">
    <source>
        <dbReference type="SAM" id="Phobius"/>
    </source>
</evidence>
<feature type="transmembrane region" description="Helical" evidence="7">
    <location>
        <begin position="84"/>
        <end position="103"/>
    </location>
</feature>
<dbReference type="EMBL" id="CP000815">
    <property type="protein sequence ID" value="ACB42701.1"/>
    <property type="molecule type" value="Genomic_DNA"/>
</dbReference>
<name>B1X432_PAUCH</name>
<keyword evidence="3 7" id="KW-0812">Transmembrane</keyword>
<organism evidence="8">
    <name type="scientific">Paulinella chromatophora</name>
    <dbReference type="NCBI Taxonomy" id="39717"/>
    <lineage>
        <taxon>Eukaryota</taxon>
        <taxon>Sar</taxon>
        <taxon>Rhizaria</taxon>
        <taxon>Cercozoa</taxon>
        <taxon>Imbricatea</taxon>
        <taxon>Silicofilosea</taxon>
        <taxon>Euglyphida</taxon>
        <taxon>Paulinellidae</taxon>
        <taxon>Paulinella</taxon>
    </lineage>
</organism>
<feature type="transmembrane region" description="Helical" evidence="7">
    <location>
        <begin position="133"/>
        <end position="150"/>
    </location>
</feature>
<evidence type="ECO:0000256" key="4">
    <source>
        <dbReference type="ARBA" id="ARBA00022801"/>
    </source>
</evidence>
<evidence type="ECO:0000256" key="1">
    <source>
        <dbReference type="ARBA" id="ARBA00022475"/>
    </source>
</evidence>
<keyword evidence="2" id="KW-0645">Protease</keyword>
<gene>
    <name evidence="8" type="primary">lspA</name>
    <name evidence="8" type="ordered locus">PCC_0252</name>
</gene>
<proteinExistence type="inferred from homology"/>
<keyword evidence="1" id="KW-1003">Cell membrane</keyword>
<evidence type="ECO:0000256" key="6">
    <source>
        <dbReference type="ARBA" id="ARBA00023136"/>
    </source>
</evidence>
<dbReference type="GeneID" id="6481277"/>
<keyword evidence="8" id="KW-0449">Lipoprotein</keyword>
<evidence type="ECO:0000256" key="2">
    <source>
        <dbReference type="ARBA" id="ARBA00022670"/>
    </source>
</evidence>
<dbReference type="AlphaFoldDB" id="B1X432"/>
<keyword evidence="8" id="KW-0934">Plastid</keyword>
<dbReference type="GO" id="GO:0006508">
    <property type="term" value="P:proteolysis"/>
    <property type="evidence" value="ECO:0007669"/>
    <property type="project" value="UniProtKB-KW"/>
</dbReference>
<keyword evidence="4" id="KW-0378">Hydrolase</keyword>
<dbReference type="GO" id="GO:0004190">
    <property type="term" value="F:aspartic-type endopeptidase activity"/>
    <property type="evidence" value="ECO:0007669"/>
    <property type="project" value="InterPro"/>
</dbReference>
<protein>
    <submittedName>
        <fullName evidence="8">Lipoprotein signal peptidase</fullName>
    </submittedName>
</protein>
<evidence type="ECO:0000313" key="8">
    <source>
        <dbReference type="EMBL" id="ACB42701.1"/>
    </source>
</evidence>
<accession>B1X432</accession>
<evidence type="ECO:0000256" key="3">
    <source>
        <dbReference type="ARBA" id="ARBA00022692"/>
    </source>
</evidence>
<geneLocation type="organellar chromatophore" evidence="8"/>
<dbReference type="PRINTS" id="PR00781">
    <property type="entry name" value="LIPOSIGPTASE"/>
</dbReference>
<dbReference type="PANTHER" id="PTHR33695">
    <property type="entry name" value="LIPOPROTEIN SIGNAL PEPTIDASE"/>
    <property type="match status" value="1"/>
</dbReference>
<reference evidence="8" key="2">
    <citation type="journal article" date="2008" name="Curr. Biol.">
        <title>Chromatophore genome sequence of Paulinella sheds light on acquisition of photosynthesis by eukaryotes.</title>
        <authorList>
            <person name="Nowack E.C.M."/>
            <person name="Melkonian M."/>
            <person name="Gloeckner G."/>
        </authorList>
    </citation>
    <scope>NUCLEOTIDE SEQUENCE [LARGE SCALE GENOMIC DNA]</scope>
</reference>
<dbReference type="NCBIfam" id="TIGR00077">
    <property type="entry name" value="lspA"/>
    <property type="match status" value="1"/>
</dbReference>
<feature type="transmembrane region" description="Helical" evidence="7">
    <location>
        <begin position="110"/>
        <end position="127"/>
    </location>
</feature>
<feature type="transmembrane region" description="Helical" evidence="7">
    <location>
        <begin position="157"/>
        <end position="174"/>
    </location>
</feature>
<reference evidence="8" key="1">
    <citation type="submission" date="2007-08" db="EMBL/GenBank/DDBJ databases">
        <authorList>
            <person name="Gloeckner G."/>
            <person name="Nowack E."/>
            <person name="Melkonian M."/>
        </authorList>
    </citation>
    <scope>NUCLEOTIDE SEQUENCE</scope>
</reference>
<dbReference type="GO" id="GO:0016020">
    <property type="term" value="C:membrane"/>
    <property type="evidence" value="ECO:0007669"/>
    <property type="project" value="InterPro"/>
</dbReference>
<keyword evidence="6 7" id="KW-0472">Membrane</keyword>
<dbReference type="InterPro" id="IPR001872">
    <property type="entry name" value="Peptidase_A8"/>
</dbReference>
<dbReference type="RefSeq" id="YP_002048911.1">
    <property type="nucleotide sequence ID" value="NC_011087.1"/>
</dbReference>